<dbReference type="PANTHER" id="PTHR42815">
    <property type="entry name" value="FAD-BINDING, PUTATIVE (AFU_ORTHOLOGUE AFUA_6G07600)-RELATED"/>
    <property type="match status" value="1"/>
</dbReference>
<dbReference type="RefSeq" id="WP_224863845.1">
    <property type="nucleotide sequence ID" value="NZ_JAYJJS010000005.1"/>
</dbReference>
<evidence type="ECO:0000313" key="3">
    <source>
        <dbReference type="Proteomes" id="UP001299046"/>
    </source>
</evidence>
<dbReference type="EC" id="1.4.3.5" evidence="2"/>
<organism evidence="2 3">
    <name type="scientific">[Mycobacterium] zoologicum</name>
    <dbReference type="NCBI Taxonomy" id="2872311"/>
    <lineage>
        <taxon>Bacteria</taxon>
        <taxon>Bacillati</taxon>
        <taxon>Actinomycetota</taxon>
        <taxon>Actinomycetes</taxon>
        <taxon>Mycobacteriales</taxon>
        <taxon>Mycobacteriaceae</taxon>
        <taxon>Mycolicibacter</taxon>
    </lineage>
</organism>
<dbReference type="EC" id="1.-.-.-" evidence="2"/>
<feature type="domain" description="Pyridoxamine 5'-phosphate oxidase N-terminal" evidence="1">
    <location>
        <begin position="183"/>
        <end position="268"/>
    </location>
</feature>
<keyword evidence="2" id="KW-0560">Oxidoreductase</keyword>
<proteinExistence type="predicted"/>
<reference evidence="2 3" key="1">
    <citation type="submission" date="2023-12" db="EMBL/GenBank/DDBJ databases">
        <title>Description of new species of Mycobacterium terrae complex isolated from sewage at the Sao Paulo Zoological Park Foundation in Brazil.</title>
        <authorList>
            <person name="Romagnoli C.L."/>
            <person name="Conceicao E.C."/>
            <person name="Machado E."/>
            <person name="Barreto L.B.P.F."/>
            <person name="Sharma A."/>
            <person name="Silva N.M."/>
            <person name="Marques L.E."/>
            <person name="Juliana M.A."/>
            <person name="Lourenco M.C.S."/>
            <person name="Digiampietri L.A."/>
            <person name="Suffys P.N."/>
            <person name="Viana-Niero C."/>
        </authorList>
    </citation>
    <scope>NUCLEOTIDE SEQUENCE [LARGE SCALE GENOMIC DNA]</scope>
    <source>
        <strain evidence="2 3">MYC123</strain>
    </source>
</reference>
<sequence>MTTSDQRRPAAVGFHSGELAVQQHAGVQAQAARLARMVGPGELRAGIAAFFADATFAAVTARDPTGRLWTAPLMGPPGFVYAGGPSTLRVGTSLPSADPLHSLPTGQPAGIIVVDFATRRRVRINGVLTQSGEAGLTLDAEQAYGNCPQYIQQRHIDVDEKPRHPARKVAYNGELLRENDIRLIQSADTFFLGTTHPESGNDASHRGGPAGFVRVTPEGLWWPDYPGNNMFNSSGNLAVDPTAALLFVDFRTGNTLQLSGTAALAWDAHVEGDDGETGRSVQFIPQHVVATQ</sequence>
<gene>
    <name evidence="2" type="ORF">KV112_09030</name>
</gene>
<dbReference type="PANTHER" id="PTHR42815:SF2">
    <property type="entry name" value="FAD-BINDING, PUTATIVE (AFU_ORTHOLOGUE AFUA_6G07600)-RELATED"/>
    <property type="match status" value="1"/>
</dbReference>
<name>A0ABU5YLM1_9MYCO</name>
<keyword evidence="3" id="KW-1185">Reference proteome</keyword>
<dbReference type="InterPro" id="IPR012349">
    <property type="entry name" value="Split_barrel_FMN-bd"/>
</dbReference>
<dbReference type="GO" id="GO:0004733">
    <property type="term" value="F:pyridoxamine phosphate oxidase activity"/>
    <property type="evidence" value="ECO:0007669"/>
    <property type="project" value="UniProtKB-EC"/>
</dbReference>
<dbReference type="Proteomes" id="UP001299046">
    <property type="component" value="Unassembled WGS sequence"/>
</dbReference>
<dbReference type="InterPro" id="IPR011576">
    <property type="entry name" value="Pyridox_Oxase_N"/>
</dbReference>
<evidence type="ECO:0000313" key="2">
    <source>
        <dbReference type="EMBL" id="MEB3049874.1"/>
    </source>
</evidence>
<evidence type="ECO:0000259" key="1">
    <source>
        <dbReference type="Pfam" id="PF01243"/>
    </source>
</evidence>
<protein>
    <submittedName>
        <fullName evidence="2">Pyridoxamine 5'-phosphate oxidase family protein</fullName>
        <ecNumber evidence="2">1.-.-.-</ecNumber>
        <ecNumber evidence="2">1.4.3.5</ecNumber>
    </submittedName>
</protein>
<dbReference type="SUPFAM" id="SSF50475">
    <property type="entry name" value="FMN-binding split barrel"/>
    <property type="match status" value="1"/>
</dbReference>
<dbReference type="Gene3D" id="2.30.110.10">
    <property type="entry name" value="Electron Transport, Fmn-binding Protein, Chain A"/>
    <property type="match status" value="1"/>
</dbReference>
<dbReference type="Pfam" id="PF01243">
    <property type="entry name" value="PNPOx_N"/>
    <property type="match status" value="1"/>
</dbReference>
<accession>A0ABU5YLM1</accession>
<comment type="caution">
    <text evidence="2">The sequence shown here is derived from an EMBL/GenBank/DDBJ whole genome shotgun (WGS) entry which is preliminary data.</text>
</comment>
<dbReference type="EMBL" id="JAYJJT010000008">
    <property type="protein sequence ID" value="MEB3049874.1"/>
    <property type="molecule type" value="Genomic_DNA"/>
</dbReference>